<dbReference type="PRINTS" id="PR00038">
    <property type="entry name" value="HTHLUXR"/>
</dbReference>
<organism evidence="5 6">
    <name type="scientific">Streptomyces hyaluromycini</name>
    <dbReference type="NCBI Taxonomy" id="1377993"/>
    <lineage>
        <taxon>Bacteria</taxon>
        <taxon>Bacillati</taxon>
        <taxon>Actinomycetota</taxon>
        <taxon>Actinomycetes</taxon>
        <taxon>Kitasatosporales</taxon>
        <taxon>Streptomycetaceae</taxon>
        <taxon>Streptomyces</taxon>
    </lineage>
</organism>
<dbReference type="PANTHER" id="PTHR44688:SF16">
    <property type="entry name" value="DNA-BINDING TRANSCRIPTIONAL ACTIVATOR DEVR_DOSR"/>
    <property type="match status" value="1"/>
</dbReference>
<dbReference type="PROSITE" id="PS50043">
    <property type="entry name" value="HTH_LUXR_2"/>
    <property type="match status" value="1"/>
</dbReference>
<evidence type="ECO:0000259" key="4">
    <source>
        <dbReference type="PROSITE" id="PS50043"/>
    </source>
</evidence>
<dbReference type="InterPro" id="IPR016032">
    <property type="entry name" value="Sig_transdc_resp-reg_C-effctor"/>
</dbReference>
<keyword evidence="6" id="KW-1185">Reference proteome</keyword>
<sequence length="127" mass="13515">MPASAPVRMILPFAMTGARELLEPVQQRTSHAALVSDILDAVRGGAPGGPDRSAPGPAEELSPSELRILRYLPTNLTRPEIAAELSVSLNTVNTHVRRIYAKLGAGDRSAAVQRGRELRLLSNGGRA</sequence>
<proteinExistence type="predicted"/>
<name>A0ABV1WUK1_9ACTN</name>
<dbReference type="Pfam" id="PF00196">
    <property type="entry name" value="GerE"/>
    <property type="match status" value="1"/>
</dbReference>
<accession>A0ABV1WUK1</accession>
<dbReference type="SMART" id="SM00421">
    <property type="entry name" value="HTH_LUXR"/>
    <property type="match status" value="1"/>
</dbReference>
<keyword evidence="3" id="KW-0804">Transcription</keyword>
<dbReference type="RefSeq" id="WP_350780448.1">
    <property type="nucleotide sequence ID" value="NZ_JBEPEK010000074.1"/>
</dbReference>
<protein>
    <submittedName>
        <fullName evidence="5">Helix-turn-helix transcriptional regulator</fullName>
    </submittedName>
</protein>
<gene>
    <name evidence="5" type="ORF">ABT404_13235</name>
</gene>
<dbReference type="InterPro" id="IPR036388">
    <property type="entry name" value="WH-like_DNA-bd_sf"/>
</dbReference>
<dbReference type="PANTHER" id="PTHR44688">
    <property type="entry name" value="DNA-BINDING TRANSCRIPTIONAL ACTIVATOR DEVR_DOSR"/>
    <property type="match status" value="1"/>
</dbReference>
<keyword evidence="2" id="KW-0238">DNA-binding</keyword>
<evidence type="ECO:0000256" key="2">
    <source>
        <dbReference type="ARBA" id="ARBA00023125"/>
    </source>
</evidence>
<dbReference type="SUPFAM" id="SSF46894">
    <property type="entry name" value="C-terminal effector domain of the bipartite response regulators"/>
    <property type="match status" value="1"/>
</dbReference>
<dbReference type="CDD" id="cd06170">
    <property type="entry name" value="LuxR_C_like"/>
    <property type="match status" value="1"/>
</dbReference>
<evidence type="ECO:0000313" key="5">
    <source>
        <dbReference type="EMBL" id="MER7180420.1"/>
    </source>
</evidence>
<dbReference type="Proteomes" id="UP001474181">
    <property type="component" value="Unassembled WGS sequence"/>
</dbReference>
<dbReference type="InterPro" id="IPR000792">
    <property type="entry name" value="Tscrpt_reg_LuxR_C"/>
</dbReference>
<evidence type="ECO:0000256" key="3">
    <source>
        <dbReference type="ARBA" id="ARBA00023163"/>
    </source>
</evidence>
<comment type="caution">
    <text evidence="5">The sequence shown here is derived from an EMBL/GenBank/DDBJ whole genome shotgun (WGS) entry which is preliminary data.</text>
</comment>
<feature type="domain" description="HTH luxR-type" evidence="4">
    <location>
        <begin position="54"/>
        <end position="119"/>
    </location>
</feature>
<dbReference type="Gene3D" id="1.10.10.10">
    <property type="entry name" value="Winged helix-like DNA-binding domain superfamily/Winged helix DNA-binding domain"/>
    <property type="match status" value="1"/>
</dbReference>
<evidence type="ECO:0000313" key="6">
    <source>
        <dbReference type="Proteomes" id="UP001474181"/>
    </source>
</evidence>
<keyword evidence="1" id="KW-0805">Transcription regulation</keyword>
<dbReference type="EMBL" id="JBEPEK010000074">
    <property type="protein sequence ID" value="MER7180420.1"/>
    <property type="molecule type" value="Genomic_DNA"/>
</dbReference>
<reference evidence="5 6" key="1">
    <citation type="submission" date="2024-06" db="EMBL/GenBank/DDBJ databases">
        <title>The Natural Products Discovery Center: Release of the First 8490 Sequenced Strains for Exploring Actinobacteria Biosynthetic Diversity.</title>
        <authorList>
            <person name="Kalkreuter E."/>
            <person name="Kautsar S.A."/>
            <person name="Yang D."/>
            <person name="Bader C.D."/>
            <person name="Teijaro C.N."/>
            <person name="Fluegel L."/>
            <person name="Davis C.M."/>
            <person name="Simpson J.R."/>
            <person name="Lauterbach L."/>
            <person name="Steele A.D."/>
            <person name="Gui C."/>
            <person name="Meng S."/>
            <person name="Li G."/>
            <person name="Viehrig K."/>
            <person name="Ye F."/>
            <person name="Su P."/>
            <person name="Kiefer A.F."/>
            <person name="Nichols A."/>
            <person name="Cepeda A.J."/>
            <person name="Yan W."/>
            <person name="Fan B."/>
            <person name="Jiang Y."/>
            <person name="Adhikari A."/>
            <person name="Zheng C.-J."/>
            <person name="Schuster L."/>
            <person name="Cowan T.M."/>
            <person name="Smanski M.J."/>
            <person name="Chevrette M.G."/>
            <person name="De Carvalho L.P.S."/>
            <person name="Shen B."/>
        </authorList>
    </citation>
    <scope>NUCLEOTIDE SEQUENCE [LARGE SCALE GENOMIC DNA]</scope>
    <source>
        <strain evidence="5 6">NPDC000234</strain>
    </source>
</reference>
<evidence type="ECO:0000256" key="1">
    <source>
        <dbReference type="ARBA" id="ARBA00023015"/>
    </source>
</evidence>